<evidence type="ECO:0000259" key="4">
    <source>
        <dbReference type="Pfam" id="PF00705"/>
    </source>
</evidence>
<dbReference type="Pfam" id="PF02747">
    <property type="entry name" value="PCNA_C"/>
    <property type="match status" value="1"/>
</dbReference>
<organism evidence="6">
    <name type="scientific">viral metagenome</name>
    <dbReference type="NCBI Taxonomy" id="1070528"/>
    <lineage>
        <taxon>unclassified sequences</taxon>
        <taxon>metagenomes</taxon>
        <taxon>organismal metagenomes</taxon>
    </lineage>
</organism>
<protein>
    <recommendedName>
        <fullName evidence="7">Proliferating cell nuclear antigen PCNA N-terminal domain-containing protein</fullName>
    </recommendedName>
</protein>
<feature type="domain" description="Proliferating cell nuclear antigen PCNA C-terminal" evidence="5">
    <location>
        <begin position="172"/>
        <end position="296"/>
    </location>
</feature>
<dbReference type="GO" id="GO:0006272">
    <property type="term" value="P:leading strand elongation"/>
    <property type="evidence" value="ECO:0007669"/>
    <property type="project" value="TreeGrafter"/>
</dbReference>
<dbReference type="InterPro" id="IPR046938">
    <property type="entry name" value="DNA_clamp_sf"/>
</dbReference>
<name>A0A6C0H613_9ZZZZ</name>
<dbReference type="PANTHER" id="PTHR11352:SF0">
    <property type="entry name" value="PROLIFERATING CELL NUCLEAR ANTIGEN"/>
    <property type="match status" value="1"/>
</dbReference>
<dbReference type="Gene3D" id="3.70.10.10">
    <property type="match status" value="1"/>
</dbReference>
<evidence type="ECO:0000256" key="3">
    <source>
        <dbReference type="SAM" id="Coils"/>
    </source>
</evidence>
<reference evidence="6" key="1">
    <citation type="journal article" date="2020" name="Nature">
        <title>Giant virus diversity and host interactions through global metagenomics.</title>
        <authorList>
            <person name="Schulz F."/>
            <person name="Roux S."/>
            <person name="Paez-Espino D."/>
            <person name="Jungbluth S."/>
            <person name="Walsh D.A."/>
            <person name="Denef V.J."/>
            <person name="McMahon K.D."/>
            <person name="Konstantinidis K.T."/>
            <person name="Eloe-Fadrosh E.A."/>
            <person name="Kyrpides N.C."/>
            <person name="Woyke T."/>
        </authorList>
    </citation>
    <scope>NUCLEOTIDE SEQUENCE</scope>
    <source>
        <strain evidence="6">GVMAG-M-3300023179-71</strain>
    </source>
</reference>
<evidence type="ECO:0000256" key="2">
    <source>
        <dbReference type="ARBA" id="ARBA00023125"/>
    </source>
</evidence>
<sequence>MKFKLTNRDKIRELINIFDILKKFNDIITFNFNKYGVQSQSMDTSHVSLFELSIKCEWFDEYILKNDTVVSIKMNDLIKILSVYDKYESLTVSYILEEDDSVNIIFENYEKNDSPPVLVPAVKKRRKKIENENIDQEMNKLTEKMSEITIKKANETISFVLNPVEVECEILGIPEEEYSTVVEMSSNKFTDVLKQLSIFDTDIFNINVSYNNETIEFNTYSDHCKETKIILSNDILDKFEINSDININLSFKFINMCISNKITDKIRISINPNQPINIKYLFKQNYIDLVCFIAPKIDDDDTS</sequence>
<dbReference type="InterPro" id="IPR022649">
    <property type="entry name" value="Pr_cel_nuc_antig_C"/>
</dbReference>
<evidence type="ECO:0000259" key="5">
    <source>
        <dbReference type="Pfam" id="PF02747"/>
    </source>
</evidence>
<dbReference type="GO" id="GO:0043626">
    <property type="term" value="C:PCNA complex"/>
    <property type="evidence" value="ECO:0007669"/>
    <property type="project" value="TreeGrafter"/>
</dbReference>
<keyword evidence="2" id="KW-0238">DNA-binding</keyword>
<evidence type="ECO:0000256" key="1">
    <source>
        <dbReference type="ARBA" id="ARBA00010462"/>
    </source>
</evidence>
<dbReference type="EMBL" id="MN739885">
    <property type="protein sequence ID" value="QHT75974.1"/>
    <property type="molecule type" value="Genomic_DNA"/>
</dbReference>
<feature type="domain" description="Proliferating cell nuclear antigen PCNA N-terminal" evidence="4">
    <location>
        <begin position="16"/>
        <end position="112"/>
    </location>
</feature>
<dbReference type="SUPFAM" id="SSF55979">
    <property type="entry name" value="DNA clamp"/>
    <property type="match status" value="2"/>
</dbReference>
<proteinExistence type="inferred from homology"/>
<evidence type="ECO:0000313" key="6">
    <source>
        <dbReference type="EMBL" id="QHT75974.1"/>
    </source>
</evidence>
<dbReference type="InterPro" id="IPR000730">
    <property type="entry name" value="Pr_cel_nuc_antig"/>
</dbReference>
<dbReference type="PRINTS" id="PR00339">
    <property type="entry name" value="PCNACYCLIN"/>
</dbReference>
<dbReference type="GO" id="GO:0019985">
    <property type="term" value="P:translesion synthesis"/>
    <property type="evidence" value="ECO:0007669"/>
    <property type="project" value="TreeGrafter"/>
</dbReference>
<dbReference type="GO" id="GO:0006298">
    <property type="term" value="P:mismatch repair"/>
    <property type="evidence" value="ECO:0007669"/>
    <property type="project" value="TreeGrafter"/>
</dbReference>
<dbReference type="AlphaFoldDB" id="A0A6C0H613"/>
<dbReference type="Pfam" id="PF00705">
    <property type="entry name" value="PCNA_N"/>
    <property type="match status" value="1"/>
</dbReference>
<accession>A0A6C0H613</accession>
<comment type="similarity">
    <text evidence="1">Belongs to the PCNA family.</text>
</comment>
<dbReference type="GO" id="GO:0003677">
    <property type="term" value="F:DNA binding"/>
    <property type="evidence" value="ECO:0007669"/>
    <property type="project" value="UniProtKB-KW"/>
</dbReference>
<keyword evidence="3" id="KW-0175">Coiled coil</keyword>
<feature type="coiled-coil region" evidence="3">
    <location>
        <begin position="124"/>
        <end position="151"/>
    </location>
</feature>
<dbReference type="GO" id="GO:0030337">
    <property type="term" value="F:DNA polymerase processivity factor activity"/>
    <property type="evidence" value="ECO:0007669"/>
    <property type="project" value="InterPro"/>
</dbReference>
<dbReference type="InterPro" id="IPR022648">
    <property type="entry name" value="Pr_cel_nuc_antig_N"/>
</dbReference>
<dbReference type="GO" id="GO:0006275">
    <property type="term" value="P:regulation of DNA replication"/>
    <property type="evidence" value="ECO:0007669"/>
    <property type="project" value="InterPro"/>
</dbReference>
<evidence type="ECO:0008006" key="7">
    <source>
        <dbReference type="Google" id="ProtNLM"/>
    </source>
</evidence>
<dbReference type="PANTHER" id="PTHR11352">
    <property type="entry name" value="PROLIFERATING CELL NUCLEAR ANTIGEN"/>
    <property type="match status" value="1"/>
</dbReference>